<dbReference type="AlphaFoldDB" id="A0A845F0Y2"/>
<reference evidence="1 2" key="1">
    <citation type="submission" date="2019-11" db="EMBL/GenBank/DDBJ databases">
        <title>Genome sequences of 17 halophilic strains isolated from different environments.</title>
        <authorList>
            <person name="Furrow R.E."/>
        </authorList>
    </citation>
    <scope>NUCLEOTIDE SEQUENCE [LARGE SCALE GENOMIC DNA]</scope>
    <source>
        <strain evidence="1 2">22506_14_FS</strain>
    </source>
</reference>
<accession>A0A845F0Y2</accession>
<organism evidence="1 2">
    <name type="scientific">Guptibacillus hwajinpoensis</name>
    <dbReference type="NCBI Taxonomy" id="208199"/>
    <lineage>
        <taxon>Bacteria</taxon>
        <taxon>Bacillati</taxon>
        <taxon>Bacillota</taxon>
        <taxon>Bacilli</taxon>
        <taxon>Bacillales</taxon>
        <taxon>Guptibacillaceae</taxon>
        <taxon>Guptibacillus</taxon>
    </lineage>
</organism>
<comment type="caution">
    <text evidence="1">The sequence shown here is derived from an EMBL/GenBank/DDBJ whole genome shotgun (WGS) entry which is preliminary data.</text>
</comment>
<dbReference type="Proteomes" id="UP000447833">
    <property type="component" value="Unassembled WGS sequence"/>
</dbReference>
<evidence type="ECO:0000313" key="1">
    <source>
        <dbReference type="EMBL" id="MYL64461.1"/>
    </source>
</evidence>
<evidence type="ECO:0000313" key="2">
    <source>
        <dbReference type="Proteomes" id="UP000447833"/>
    </source>
</evidence>
<dbReference type="RefSeq" id="WP_160919910.1">
    <property type="nucleotide sequence ID" value="NZ_WMEY01000004.1"/>
</dbReference>
<proteinExistence type="predicted"/>
<protein>
    <submittedName>
        <fullName evidence="1">Uncharacterized protein</fullName>
    </submittedName>
</protein>
<dbReference type="EMBL" id="WMEY01000004">
    <property type="protein sequence ID" value="MYL64461.1"/>
    <property type="molecule type" value="Genomic_DNA"/>
</dbReference>
<gene>
    <name evidence="1" type="ORF">GLW07_13975</name>
</gene>
<sequence>MTNESKASYHITDFNDFHEICIENGELNFPEYEKIMQDYLLSQPRETMVFQECWIEDKEAEIGEVRTVQVNFLDHKTENYIRLWGAKKNDNNEVIKMKVDAIDIESKEVVYERELA</sequence>
<name>A0A845F0Y2_9BACL</name>